<dbReference type="PANTHER" id="PTHR33647">
    <property type="entry name" value="OS01G0793900 PROTEIN"/>
    <property type="match status" value="1"/>
</dbReference>
<name>A0A5N5GJF0_9ROSA</name>
<dbReference type="Proteomes" id="UP000327157">
    <property type="component" value="Chromosome 3"/>
</dbReference>
<feature type="compositionally biased region" description="Low complexity" evidence="1">
    <location>
        <begin position="55"/>
        <end position="67"/>
    </location>
</feature>
<evidence type="ECO:0000256" key="1">
    <source>
        <dbReference type="SAM" id="MobiDB-lite"/>
    </source>
</evidence>
<organism evidence="2 3">
    <name type="scientific">Pyrus ussuriensis x Pyrus communis</name>
    <dbReference type="NCBI Taxonomy" id="2448454"/>
    <lineage>
        <taxon>Eukaryota</taxon>
        <taxon>Viridiplantae</taxon>
        <taxon>Streptophyta</taxon>
        <taxon>Embryophyta</taxon>
        <taxon>Tracheophyta</taxon>
        <taxon>Spermatophyta</taxon>
        <taxon>Magnoliopsida</taxon>
        <taxon>eudicotyledons</taxon>
        <taxon>Gunneridae</taxon>
        <taxon>Pentapetalae</taxon>
        <taxon>rosids</taxon>
        <taxon>fabids</taxon>
        <taxon>Rosales</taxon>
        <taxon>Rosaceae</taxon>
        <taxon>Amygdaloideae</taxon>
        <taxon>Maleae</taxon>
        <taxon>Pyrus</taxon>
    </lineage>
</organism>
<dbReference type="EMBL" id="SMOL01000402">
    <property type="protein sequence ID" value="KAB2615655.1"/>
    <property type="molecule type" value="Genomic_DNA"/>
</dbReference>
<sequence>MGNCIRHESSMWAGEDWGCLANGMNGDSYCDADQANIKIMKRKKNQIEEASQRDSCCSTTTTTSNSSKTGAAREVKIKITKKRWEELLGKVEFKQTSVGQVLAQLIRVSDGYETQLQRSWRPALQSIPEVN</sequence>
<dbReference type="OrthoDB" id="610799at2759"/>
<accession>A0A5N5GJF0</accession>
<comment type="caution">
    <text evidence="2">The sequence shown here is derived from an EMBL/GenBank/DDBJ whole genome shotgun (WGS) entry which is preliminary data.</text>
</comment>
<protein>
    <submittedName>
        <fullName evidence="2">Uncharacterized protein</fullName>
    </submittedName>
</protein>
<reference evidence="2 3" key="3">
    <citation type="submission" date="2019-11" db="EMBL/GenBank/DDBJ databases">
        <title>A de novo genome assembly of a pear dwarfing rootstock.</title>
        <authorList>
            <person name="Wang F."/>
            <person name="Wang J."/>
            <person name="Li S."/>
            <person name="Zhang Y."/>
            <person name="Fang M."/>
            <person name="Ma L."/>
            <person name="Zhao Y."/>
            <person name="Jiang S."/>
        </authorList>
    </citation>
    <scope>NUCLEOTIDE SEQUENCE [LARGE SCALE GENOMIC DNA]</scope>
    <source>
        <strain evidence="2">S2</strain>
        <tissue evidence="2">Leaf</tissue>
    </source>
</reference>
<evidence type="ECO:0000313" key="3">
    <source>
        <dbReference type="Proteomes" id="UP000327157"/>
    </source>
</evidence>
<evidence type="ECO:0000313" key="2">
    <source>
        <dbReference type="EMBL" id="KAB2615655.1"/>
    </source>
</evidence>
<dbReference type="AlphaFoldDB" id="A0A5N5GJF0"/>
<reference evidence="2 3" key="1">
    <citation type="submission" date="2019-09" db="EMBL/GenBank/DDBJ databases">
        <authorList>
            <person name="Ou C."/>
        </authorList>
    </citation>
    <scope>NUCLEOTIDE SEQUENCE [LARGE SCALE GENOMIC DNA]</scope>
    <source>
        <strain evidence="2">S2</strain>
        <tissue evidence="2">Leaf</tissue>
    </source>
</reference>
<reference evidence="3" key="2">
    <citation type="submission" date="2019-10" db="EMBL/GenBank/DDBJ databases">
        <title>A de novo genome assembly of a pear dwarfing rootstock.</title>
        <authorList>
            <person name="Wang F."/>
            <person name="Wang J."/>
            <person name="Li S."/>
            <person name="Zhang Y."/>
            <person name="Fang M."/>
            <person name="Ma L."/>
            <person name="Zhao Y."/>
            <person name="Jiang S."/>
        </authorList>
    </citation>
    <scope>NUCLEOTIDE SEQUENCE [LARGE SCALE GENOMIC DNA]</scope>
</reference>
<proteinExistence type="predicted"/>
<dbReference type="PANTHER" id="PTHR33647:SF5">
    <property type="entry name" value="OS01G0793900 PROTEIN"/>
    <property type="match status" value="1"/>
</dbReference>
<feature type="region of interest" description="Disordered" evidence="1">
    <location>
        <begin position="50"/>
        <end position="71"/>
    </location>
</feature>
<keyword evidence="3" id="KW-1185">Reference proteome</keyword>
<gene>
    <name evidence="2" type="ORF">D8674_022243</name>
</gene>